<feature type="compositionally biased region" description="Pro residues" evidence="1">
    <location>
        <begin position="72"/>
        <end position="81"/>
    </location>
</feature>
<feature type="non-terminal residue" evidence="2">
    <location>
        <position position="126"/>
    </location>
</feature>
<evidence type="ECO:0000256" key="1">
    <source>
        <dbReference type="SAM" id="MobiDB-lite"/>
    </source>
</evidence>
<feature type="compositionally biased region" description="Polar residues" evidence="1">
    <location>
        <begin position="57"/>
        <end position="68"/>
    </location>
</feature>
<protein>
    <submittedName>
        <fullName evidence="2">Uncharacterized protein</fullName>
    </submittedName>
</protein>
<sequence length="126" mass="13961">QNSNSRRVTDIQHWLTSGVFRDQPRYTPIGPDPDFDPDWSPQTDKKISVSHEALWGNTGTPTSTSQAHQHYRPPPNQPPTNVPYNESWINSTIAPSAPQGYDQYFPPAPQPTNIAVNDGSCGAIVH</sequence>
<gene>
    <name evidence="2" type="ORF">PMAYCL1PPCAC_22574</name>
</gene>
<name>A0AAN5I5N1_9BILA</name>
<dbReference type="AlphaFoldDB" id="A0AAN5I5N1"/>
<evidence type="ECO:0000313" key="3">
    <source>
        <dbReference type="Proteomes" id="UP001328107"/>
    </source>
</evidence>
<feature type="region of interest" description="Disordered" evidence="1">
    <location>
        <begin position="19"/>
        <end position="87"/>
    </location>
</feature>
<accession>A0AAN5I5N1</accession>
<keyword evidence="3" id="KW-1185">Reference proteome</keyword>
<organism evidence="2 3">
    <name type="scientific">Pristionchus mayeri</name>
    <dbReference type="NCBI Taxonomy" id="1317129"/>
    <lineage>
        <taxon>Eukaryota</taxon>
        <taxon>Metazoa</taxon>
        <taxon>Ecdysozoa</taxon>
        <taxon>Nematoda</taxon>
        <taxon>Chromadorea</taxon>
        <taxon>Rhabditida</taxon>
        <taxon>Rhabditina</taxon>
        <taxon>Diplogasteromorpha</taxon>
        <taxon>Diplogasteroidea</taxon>
        <taxon>Neodiplogasteridae</taxon>
        <taxon>Pristionchus</taxon>
    </lineage>
</organism>
<feature type="non-terminal residue" evidence="2">
    <location>
        <position position="1"/>
    </location>
</feature>
<comment type="caution">
    <text evidence="2">The sequence shown here is derived from an EMBL/GenBank/DDBJ whole genome shotgun (WGS) entry which is preliminary data.</text>
</comment>
<reference evidence="3" key="1">
    <citation type="submission" date="2022-10" db="EMBL/GenBank/DDBJ databases">
        <title>Genome assembly of Pristionchus species.</title>
        <authorList>
            <person name="Yoshida K."/>
            <person name="Sommer R.J."/>
        </authorList>
    </citation>
    <scope>NUCLEOTIDE SEQUENCE [LARGE SCALE GENOMIC DNA]</scope>
    <source>
        <strain evidence="3">RS5460</strain>
    </source>
</reference>
<dbReference type="Proteomes" id="UP001328107">
    <property type="component" value="Unassembled WGS sequence"/>
</dbReference>
<dbReference type="EMBL" id="BTRK01000005">
    <property type="protein sequence ID" value="GMR52379.1"/>
    <property type="molecule type" value="Genomic_DNA"/>
</dbReference>
<proteinExistence type="predicted"/>
<evidence type="ECO:0000313" key="2">
    <source>
        <dbReference type="EMBL" id="GMR52379.1"/>
    </source>
</evidence>